<evidence type="ECO:0000313" key="3">
    <source>
        <dbReference type="EMBL" id="GAG14359.1"/>
    </source>
</evidence>
<dbReference type="GO" id="GO:0003887">
    <property type="term" value="F:DNA-directed DNA polymerase activity"/>
    <property type="evidence" value="ECO:0007669"/>
    <property type="project" value="InterPro"/>
</dbReference>
<dbReference type="SUPFAM" id="SSF56672">
    <property type="entry name" value="DNA/RNA polymerases"/>
    <property type="match status" value="1"/>
</dbReference>
<dbReference type="AlphaFoldDB" id="X0V872"/>
<dbReference type="Gene3D" id="1.10.150.20">
    <property type="entry name" value="5' to 3' exonuclease, C-terminal subdomain"/>
    <property type="match status" value="1"/>
</dbReference>
<dbReference type="InterPro" id="IPR050116">
    <property type="entry name" value="DNA_polymerase-Y"/>
</dbReference>
<gene>
    <name evidence="3" type="ORF">S01H1_57606</name>
</gene>
<dbReference type="InterPro" id="IPR043128">
    <property type="entry name" value="Rev_trsase/Diguanyl_cyclase"/>
</dbReference>
<dbReference type="InterPro" id="IPR017961">
    <property type="entry name" value="DNA_pol_Y-fam_little_finger"/>
</dbReference>
<evidence type="ECO:0000256" key="1">
    <source>
        <dbReference type="ARBA" id="ARBA00010945"/>
    </source>
</evidence>
<dbReference type="InterPro" id="IPR001126">
    <property type="entry name" value="UmuC"/>
</dbReference>
<dbReference type="GO" id="GO:0005829">
    <property type="term" value="C:cytosol"/>
    <property type="evidence" value="ECO:0007669"/>
    <property type="project" value="TreeGrafter"/>
</dbReference>
<feature type="non-terminal residue" evidence="3">
    <location>
        <position position="1"/>
    </location>
</feature>
<proteinExistence type="inferred from homology"/>
<dbReference type="GO" id="GO:0003684">
    <property type="term" value="F:damaged DNA binding"/>
    <property type="evidence" value="ECO:0007669"/>
    <property type="project" value="InterPro"/>
</dbReference>
<dbReference type="Pfam" id="PF00817">
    <property type="entry name" value="IMS"/>
    <property type="match status" value="1"/>
</dbReference>
<reference evidence="3" key="1">
    <citation type="journal article" date="2014" name="Front. Microbiol.">
        <title>High frequency of phylogenetically diverse reductive dehalogenase-homologous genes in deep subseafloor sedimentary metagenomes.</title>
        <authorList>
            <person name="Kawai M."/>
            <person name="Futagami T."/>
            <person name="Toyoda A."/>
            <person name="Takaki Y."/>
            <person name="Nishi S."/>
            <person name="Hori S."/>
            <person name="Arai W."/>
            <person name="Tsubouchi T."/>
            <person name="Morono Y."/>
            <person name="Uchiyama I."/>
            <person name="Ito T."/>
            <person name="Fujiyama A."/>
            <person name="Inagaki F."/>
            <person name="Takami H."/>
        </authorList>
    </citation>
    <scope>NUCLEOTIDE SEQUENCE</scope>
    <source>
        <strain evidence="3">Expedition CK06-06</strain>
    </source>
</reference>
<accession>X0V872</accession>
<protein>
    <recommendedName>
        <fullName evidence="2">UmuC domain-containing protein</fullName>
    </recommendedName>
</protein>
<dbReference type="CDD" id="cd03586">
    <property type="entry name" value="PolY_Pol_IV_kappa"/>
    <property type="match status" value="1"/>
</dbReference>
<comment type="caution">
    <text evidence="3">The sequence shown here is derived from an EMBL/GenBank/DDBJ whole genome shotgun (WGS) entry which is preliminary data.</text>
</comment>
<dbReference type="PANTHER" id="PTHR11076">
    <property type="entry name" value="DNA REPAIR POLYMERASE UMUC / TRANSFERASE FAMILY MEMBER"/>
    <property type="match status" value="1"/>
</dbReference>
<dbReference type="GO" id="GO:0006281">
    <property type="term" value="P:DNA repair"/>
    <property type="evidence" value="ECO:0007669"/>
    <property type="project" value="InterPro"/>
</dbReference>
<dbReference type="NCBIfam" id="NF002677">
    <property type="entry name" value="PRK02406.1"/>
    <property type="match status" value="1"/>
</dbReference>
<dbReference type="SUPFAM" id="SSF100879">
    <property type="entry name" value="Lesion bypass DNA polymerase (Y-family), little finger domain"/>
    <property type="match status" value="1"/>
</dbReference>
<comment type="similarity">
    <text evidence="1">Belongs to the DNA polymerase type-Y family.</text>
</comment>
<dbReference type="PROSITE" id="PS50173">
    <property type="entry name" value="UMUC"/>
    <property type="match status" value="1"/>
</dbReference>
<dbReference type="InterPro" id="IPR024728">
    <property type="entry name" value="PolY_HhH_motif"/>
</dbReference>
<dbReference type="Gene3D" id="3.30.70.270">
    <property type="match status" value="1"/>
</dbReference>
<dbReference type="GO" id="GO:0042276">
    <property type="term" value="P:error-prone translesion synthesis"/>
    <property type="evidence" value="ECO:0007669"/>
    <property type="project" value="TreeGrafter"/>
</dbReference>
<dbReference type="InterPro" id="IPR022880">
    <property type="entry name" value="DNApol_IV"/>
</dbReference>
<dbReference type="EMBL" id="BARS01037575">
    <property type="protein sequence ID" value="GAG14359.1"/>
    <property type="molecule type" value="Genomic_DNA"/>
</dbReference>
<sequence>IVGALPGTRGVVSACSYEAREYGVHSAMPISRAYRKCPDGIYLKPNGKRYVEESEKIRAVFLFYTPLVEPVSLDEAFLDVSGSHRMFGTSVEIGHEIKKRISDETGLVASVGIAPSKFVAKIASDLEKPDGFVVVDDDDVLEFLRPLDVRKIWGVGKATWKRLEKLGIKTIGDVSDFPAEELERIFGKHGRHLHNLSLGIDDRSVNPETERKQVSAEHTFNEDVSDKTEVERTLLALSDKVAARLLKKGSKGRKIT</sequence>
<dbReference type="Gene3D" id="3.40.1170.60">
    <property type="match status" value="1"/>
</dbReference>
<feature type="non-terminal residue" evidence="3">
    <location>
        <position position="256"/>
    </location>
</feature>
<dbReference type="Pfam" id="PF11798">
    <property type="entry name" value="IMS_HHH"/>
    <property type="match status" value="1"/>
</dbReference>
<organism evidence="3">
    <name type="scientific">marine sediment metagenome</name>
    <dbReference type="NCBI Taxonomy" id="412755"/>
    <lineage>
        <taxon>unclassified sequences</taxon>
        <taxon>metagenomes</taxon>
        <taxon>ecological metagenomes</taxon>
    </lineage>
</organism>
<dbReference type="PANTHER" id="PTHR11076:SF33">
    <property type="entry name" value="DNA POLYMERASE KAPPA"/>
    <property type="match status" value="1"/>
</dbReference>
<dbReference type="Gene3D" id="3.30.1490.100">
    <property type="entry name" value="DNA polymerase, Y-family, little finger domain"/>
    <property type="match status" value="1"/>
</dbReference>
<dbReference type="Pfam" id="PF11799">
    <property type="entry name" value="IMS_C"/>
    <property type="match status" value="1"/>
</dbReference>
<dbReference type="InterPro" id="IPR036775">
    <property type="entry name" value="DNA_pol_Y-fam_lit_finger_sf"/>
</dbReference>
<evidence type="ECO:0000259" key="2">
    <source>
        <dbReference type="PROSITE" id="PS50173"/>
    </source>
</evidence>
<dbReference type="InterPro" id="IPR043502">
    <property type="entry name" value="DNA/RNA_pol_sf"/>
</dbReference>
<name>X0V872_9ZZZZ</name>
<feature type="domain" description="UmuC" evidence="2">
    <location>
        <begin position="1"/>
        <end position="156"/>
    </location>
</feature>
<dbReference type="GO" id="GO:0009432">
    <property type="term" value="P:SOS response"/>
    <property type="evidence" value="ECO:0007669"/>
    <property type="project" value="TreeGrafter"/>
</dbReference>